<feature type="compositionally biased region" description="Pro residues" evidence="3">
    <location>
        <begin position="1"/>
        <end position="10"/>
    </location>
</feature>
<feature type="compositionally biased region" description="Polar residues" evidence="3">
    <location>
        <begin position="981"/>
        <end position="997"/>
    </location>
</feature>
<feature type="region of interest" description="Disordered" evidence="3">
    <location>
        <begin position="826"/>
        <end position="880"/>
    </location>
</feature>
<feature type="compositionally biased region" description="Low complexity" evidence="3">
    <location>
        <begin position="73"/>
        <end position="87"/>
    </location>
</feature>
<dbReference type="OrthoDB" id="21449at2759"/>
<dbReference type="SUPFAM" id="SSF47370">
    <property type="entry name" value="Bromodomain"/>
    <property type="match status" value="1"/>
</dbReference>
<keyword evidence="1 2" id="KW-0103">Bromodomain</keyword>
<dbReference type="Gene3D" id="1.20.920.10">
    <property type="entry name" value="Bromodomain-like"/>
    <property type="match status" value="1"/>
</dbReference>
<evidence type="ECO:0000256" key="1">
    <source>
        <dbReference type="ARBA" id="ARBA00023117"/>
    </source>
</evidence>
<evidence type="ECO:0000256" key="3">
    <source>
        <dbReference type="SAM" id="MobiDB-lite"/>
    </source>
</evidence>
<accession>A0A811N4V5</accession>
<dbReference type="AlphaFoldDB" id="A0A811N4V5"/>
<feature type="domain" description="Bromo" evidence="4">
    <location>
        <begin position="226"/>
        <end position="296"/>
    </location>
</feature>
<feature type="region of interest" description="Disordered" evidence="3">
    <location>
        <begin position="945"/>
        <end position="1013"/>
    </location>
</feature>
<dbReference type="PANTHER" id="PTHR22881">
    <property type="entry name" value="BROMODOMAIN CONTAINING PROTEIN"/>
    <property type="match status" value="1"/>
</dbReference>
<keyword evidence="6" id="KW-1185">Reference proteome</keyword>
<evidence type="ECO:0000259" key="4">
    <source>
        <dbReference type="PROSITE" id="PS50014"/>
    </source>
</evidence>
<sequence>MPRSPSPSPSPERHQPARRRGGAAPSQMQLHHHHHRGGGRSPSPPPRRSLRPRRAAAPSSRPLVDDFFPFPSSPSSSPSRPRQRGPSPGRPAPTPAPMVAPPAHRPPTGAGASSSSLSSSPSCPRTSTTAGPHLPHPTLTAPTGSRTWPGTEAATRSRSSRPRSAGSSHAPTDLAIARLVVVGGAATRARRGRSGLQCQVRFAFWTARTTPLPDRKALEMILEKLQKKDTYGVFAEPVDPEELPDYHDVIEHPMDFGTVRKKLARNAYRSFEQFEDDVFLICSNAMQYNAPDTIYFRQARKKFQELRDEGIPTENPIKIEQKIRQNFCSGDPVKKPVLRYPDDDLDFLSRKEQVKRPNSNNVGDDMSFKNQVKKTMPKNSQDQSCLLQKERIKKPIPRNSEDNLRSSFHKERPKKLISRHSEDDLNSPSRKEQVRKLISKNSENDERSHFHKHQVKKSTPQSSKDNFSSQKKHIKKLIAKNGEDPVFPSCKRPIEDPICTNVENAGFSSTKRLSEKTISINREEDLDHCHQESSKEPSCRVEQDDQGNSCDEEAVKKPVCMDSHDAQGSDISAATVASVGDGSNGLSMSQPNATEPTGCTLANGVIDKDISSPLDEIRSEKTDDISAKPSYKPIVVDETRRKTYDASEEQPPMESDPVFDVFSAEPKELVNVGLDAEHSYAYARSLARFAGSLGAHGWRIASDRIRQALPADVKYGRGWVGEYEPPLPSILVVNDQPRYPKSSETNRRRNAPLPRDNERLRPTETNSPKDMRRITTCNNVVGVPGPLESPEFKPRLFGVTTEPQHRNTDTSSLHENHRVSGNVAKTKRTTNDQMRKGNSSSSARPLEMQLQKGASSGALDIPASNKMAGQPRPFLQPPESTRPQKIRIEMAPQQVECAKGAASGVHDTPSSNGQPKHFFQSQVAASSGVHDMHSSNGQPKHYFQSQAAASSGMHAMPSPNGQPKHYFKSQAAASSGVHDMPSSNGQPKQFFQSQAVASSGVHDMPSNGQSNPLFQPQEAAVLQPKNEATWVYHGQPGDGKVGTSNKSRPSTSIGFINKNQSVNAATFAMNLNGQKIVSDHTKSAGTTAMPAQANIPNRGLDAPRNMFSAFPAAVRENQSIPSAPVAQSWISFGATTENKPTIVSPTFLDNNCGWKMPFANVQPSDDTKISAVPQFFRHPVQVVRENSVQNKGLVIFPQLVQPDFARSQGQPQWQGLVPHMQQKPGKDVLRPDLNIGFPSPGSPPARQSSGINLEAQQPDLALQL</sequence>
<feature type="compositionally biased region" description="Basic and acidic residues" evidence="3">
    <location>
        <begin position="399"/>
        <end position="410"/>
    </location>
</feature>
<gene>
    <name evidence="5" type="ORF">NCGR_LOCUS11873</name>
</gene>
<dbReference type="PROSITE" id="PS00633">
    <property type="entry name" value="BROMODOMAIN_1"/>
    <property type="match status" value="1"/>
</dbReference>
<feature type="compositionally biased region" description="Polar residues" evidence="3">
    <location>
        <begin position="457"/>
        <end position="469"/>
    </location>
</feature>
<dbReference type="PRINTS" id="PR00503">
    <property type="entry name" value="BROMODOMAIN"/>
</dbReference>
<feature type="region of interest" description="Disordered" evidence="3">
    <location>
        <begin position="348"/>
        <end position="472"/>
    </location>
</feature>
<dbReference type="EMBL" id="CAJGYO010000003">
    <property type="protein sequence ID" value="CAD6217925.1"/>
    <property type="molecule type" value="Genomic_DNA"/>
</dbReference>
<feature type="compositionally biased region" description="Pro residues" evidence="3">
    <location>
        <begin position="88"/>
        <end position="105"/>
    </location>
</feature>
<evidence type="ECO:0000256" key="2">
    <source>
        <dbReference type="PROSITE-ProRule" id="PRU00035"/>
    </source>
</evidence>
<dbReference type="InterPro" id="IPR001487">
    <property type="entry name" value="Bromodomain"/>
</dbReference>
<dbReference type="PANTHER" id="PTHR22881:SF42">
    <property type="entry name" value="DNA-BINDING BROMODOMAIN-CONTAINING PROTEIN"/>
    <property type="match status" value="1"/>
</dbReference>
<protein>
    <recommendedName>
        <fullName evidence="4">Bromo domain-containing protein</fullName>
    </recommendedName>
</protein>
<evidence type="ECO:0000313" key="6">
    <source>
        <dbReference type="Proteomes" id="UP000604825"/>
    </source>
</evidence>
<dbReference type="Proteomes" id="UP000604825">
    <property type="component" value="Unassembled WGS sequence"/>
</dbReference>
<feature type="region of interest" description="Disordered" evidence="3">
    <location>
        <begin position="1"/>
        <end position="171"/>
    </location>
</feature>
<feature type="compositionally biased region" description="Polar residues" evidence="3">
    <location>
        <begin position="584"/>
        <end position="597"/>
    </location>
</feature>
<feature type="compositionally biased region" description="Basic and acidic residues" evidence="3">
    <location>
        <begin position="527"/>
        <end position="543"/>
    </location>
</feature>
<feature type="region of interest" description="Disordered" evidence="3">
    <location>
        <begin position="732"/>
        <end position="770"/>
    </location>
</feature>
<dbReference type="SMART" id="SM00297">
    <property type="entry name" value="BROMO"/>
    <property type="match status" value="1"/>
</dbReference>
<evidence type="ECO:0000313" key="5">
    <source>
        <dbReference type="EMBL" id="CAD6217925.1"/>
    </source>
</evidence>
<dbReference type="InterPro" id="IPR018359">
    <property type="entry name" value="Bromodomain_CS"/>
</dbReference>
<feature type="region of interest" description="Disordered" evidence="3">
    <location>
        <begin position="582"/>
        <end position="605"/>
    </location>
</feature>
<dbReference type="PROSITE" id="PS50014">
    <property type="entry name" value="BROMODOMAIN_2"/>
    <property type="match status" value="1"/>
</dbReference>
<dbReference type="InterPro" id="IPR051831">
    <property type="entry name" value="Bromodomain_contain_prot"/>
</dbReference>
<feature type="compositionally biased region" description="Basic and acidic residues" evidence="3">
    <location>
        <begin position="755"/>
        <end position="770"/>
    </location>
</feature>
<comment type="caution">
    <text evidence="5">The sequence shown here is derived from an EMBL/GenBank/DDBJ whole genome shotgun (WGS) entry which is preliminary data.</text>
</comment>
<proteinExistence type="predicted"/>
<name>A0A811N4V5_9POAL</name>
<feature type="compositionally biased region" description="Polar residues" evidence="3">
    <location>
        <begin position="377"/>
        <end position="386"/>
    </location>
</feature>
<feature type="compositionally biased region" description="Basic and acidic residues" evidence="3">
    <location>
        <begin position="419"/>
        <end position="435"/>
    </location>
</feature>
<dbReference type="InterPro" id="IPR036427">
    <property type="entry name" value="Bromodomain-like_sf"/>
</dbReference>
<feature type="compositionally biased region" description="Low complexity" evidence="3">
    <location>
        <begin position="153"/>
        <end position="170"/>
    </location>
</feature>
<reference evidence="5" key="1">
    <citation type="submission" date="2020-10" db="EMBL/GenBank/DDBJ databases">
        <authorList>
            <person name="Han B."/>
            <person name="Lu T."/>
            <person name="Zhao Q."/>
            <person name="Huang X."/>
            <person name="Zhao Y."/>
        </authorList>
    </citation>
    <scope>NUCLEOTIDE SEQUENCE</scope>
</reference>
<feature type="region of interest" description="Disordered" evidence="3">
    <location>
        <begin position="527"/>
        <end position="546"/>
    </location>
</feature>
<dbReference type="Pfam" id="PF00439">
    <property type="entry name" value="Bromodomain"/>
    <property type="match status" value="1"/>
</dbReference>
<feature type="compositionally biased region" description="Low complexity" evidence="3">
    <location>
        <begin position="106"/>
        <end position="143"/>
    </location>
</feature>
<organism evidence="5 6">
    <name type="scientific">Miscanthus lutarioriparius</name>
    <dbReference type="NCBI Taxonomy" id="422564"/>
    <lineage>
        <taxon>Eukaryota</taxon>
        <taxon>Viridiplantae</taxon>
        <taxon>Streptophyta</taxon>
        <taxon>Embryophyta</taxon>
        <taxon>Tracheophyta</taxon>
        <taxon>Spermatophyta</taxon>
        <taxon>Magnoliopsida</taxon>
        <taxon>Liliopsida</taxon>
        <taxon>Poales</taxon>
        <taxon>Poaceae</taxon>
        <taxon>PACMAD clade</taxon>
        <taxon>Panicoideae</taxon>
        <taxon>Andropogonodae</taxon>
        <taxon>Andropogoneae</taxon>
        <taxon>Saccharinae</taxon>
        <taxon>Miscanthus</taxon>
    </lineage>
</organism>